<proteinExistence type="predicted"/>
<dbReference type="RefSeq" id="WP_141098309.1">
    <property type="nucleotide sequence ID" value="NZ_FYDG01000001.1"/>
</dbReference>
<evidence type="ECO:0000256" key="1">
    <source>
        <dbReference type="SAM" id="MobiDB-lite"/>
    </source>
</evidence>
<protein>
    <submittedName>
        <fullName evidence="3">Uncharacterized protein</fullName>
    </submittedName>
</protein>
<keyword evidence="4" id="KW-1185">Reference proteome</keyword>
<name>A0A212Q0C7_RHOAC</name>
<gene>
    <name evidence="3" type="ORF">SAMN06265338_101299</name>
</gene>
<evidence type="ECO:0000313" key="4">
    <source>
        <dbReference type="Proteomes" id="UP000198418"/>
    </source>
</evidence>
<dbReference type="EMBL" id="FYDG01000001">
    <property type="protein sequence ID" value="SNB52648.1"/>
    <property type="molecule type" value="Genomic_DNA"/>
</dbReference>
<dbReference type="SUPFAM" id="SSF48452">
    <property type="entry name" value="TPR-like"/>
    <property type="match status" value="1"/>
</dbReference>
<dbReference type="Gene3D" id="1.25.40.10">
    <property type="entry name" value="Tetratricopeptide repeat domain"/>
    <property type="match status" value="1"/>
</dbReference>
<dbReference type="Proteomes" id="UP000198418">
    <property type="component" value="Unassembled WGS sequence"/>
</dbReference>
<keyword evidence="2" id="KW-0812">Transmembrane</keyword>
<dbReference type="InterPro" id="IPR011990">
    <property type="entry name" value="TPR-like_helical_dom_sf"/>
</dbReference>
<sequence length="572" mass="62326">MIDVTVSKEDKLRALNRILASKEFNSSPRRRAFLRYIVEAEAAGKGHLIKEYSIAVDAYREDPSFDSSSRSNIRVQARRVREALDRYYADAGAADPLRVVIPVGSYTPIFVDQDPASAALASERAEITSETAPEPAPVASPPEERAGQESWPRFRKLWAVVGLALAACLAALAVTFGAVELPRAPSTRNAMPRVTLDSASLATLKTADSPDLAFASNLRTFLGLYDTVQVTEEAKSDDPLAYRVVLTPLEYTGTRVLLSLSVLGSDGRVIVTERENFSENGEDGPIEAAGKAAALIADRYGIVNQDLMTRKIPDSLRCLLQSHDFIRQPRQDDYPRLKRCLIDATHEPSIASYAYNDLARLMLLHFYSGEETDSDGPLLRQAKDYTQAALDLSSQSISSYVNLFTILRLEGRDSEAEEAARKVLRINANSPEVLARIGMRRVAAGATVEGMGLLKRAVVLAPRPPSVVAVFLFVGAFSLGDTDAAASYSDSPRIEFHPIGLLAKIIVSHMRGDQESVAKYDRLLIERFPTFARDVPGALKRNGMEPAIMTKLLDAVRAAGASCVGSVASTRP</sequence>
<dbReference type="AlphaFoldDB" id="A0A212Q0C7"/>
<accession>A0A212Q0C7</accession>
<reference evidence="4" key="1">
    <citation type="submission" date="2017-06" db="EMBL/GenBank/DDBJ databases">
        <authorList>
            <person name="Varghese N."/>
            <person name="Submissions S."/>
        </authorList>
    </citation>
    <scope>NUCLEOTIDE SEQUENCE [LARGE SCALE GENOMIC DNA]</scope>
    <source>
        <strain evidence="4">DSM 137</strain>
    </source>
</reference>
<keyword evidence="2" id="KW-0472">Membrane</keyword>
<keyword evidence="2" id="KW-1133">Transmembrane helix</keyword>
<evidence type="ECO:0000313" key="3">
    <source>
        <dbReference type="EMBL" id="SNB52648.1"/>
    </source>
</evidence>
<feature type="transmembrane region" description="Helical" evidence="2">
    <location>
        <begin position="157"/>
        <end position="179"/>
    </location>
</feature>
<organism evidence="3 4">
    <name type="scientific">Rhodoblastus acidophilus</name>
    <name type="common">Rhodopseudomonas acidophila</name>
    <dbReference type="NCBI Taxonomy" id="1074"/>
    <lineage>
        <taxon>Bacteria</taxon>
        <taxon>Pseudomonadati</taxon>
        <taxon>Pseudomonadota</taxon>
        <taxon>Alphaproteobacteria</taxon>
        <taxon>Hyphomicrobiales</taxon>
        <taxon>Rhodoblastaceae</taxon>
        <taxon>Rhodoblastus</taxon>
    </lineage>
</organism>
<feature type="region of interest" description="Disordered" evidence="1">
    <location>
        <begin position="123"/>
        <end position="147"/>
    </location>
</feature>
<evidence type="ECO:0000256" key="2">
    <source>
        <dbReference type="SAM" id="Phobius"/>
    </source>
</evidence>
<dbReference type="OrthoDB" id="100177at2"/>